<evidence type="ECO:0000313" key="3">
    <source>
        <dbReference type="EMBL" id="EAR26438.1"/>
    </source>
</evidence>
<dbReference type="Pfam" id="PF13371">
    <property type="entry name" value="TPR_9"/>
    <property type="match status" value="1"/>
</dbReference>
<dbReference type="InterPro" id="IPR032698">
    <property type="entry name" value="SirB1_N"/>
</dbReference>
<dbReference type="Pfam" id="PF13369">
    <property type="entry name" value="Transglut_core2"/>
    <property type="match status" value="1"/>
</dbReference>
<dbReference type="EMBL" id="AAOH01000014">
    <property type="protein sequence ID" value="EAR26438.1"/>
    <property type="molecule type" value="Genomic_DNA"/>
</dbReference>
<evidence type="ECO:0000259" key="2">
    <source>
        <dbReference type="Pfam" id="PF13369"/>
    </source>
</evidence>
<evidence type="ECO:0000313" key="4">
    <source>
        <dbReference type="Proteomes" id="UP000006201"/>
    </source>
</evidence>
<dbReference type="RefSeq" id="WP_009839302.1">
    <property type="nucleotide sequence ID" value="NZ_AAOH01000014.1"/>
</dbReference>
<keyword evidence="4" id="KW-1185">Reference proteome</keyword>
<dbReference type="HOGENOM" id="CLU_063810_0_0_6"/>
<evidence type="ECO:0000256" key="1">
    <source>
        <dbReference type="ARBA" id="ARBA00007100"/>
    </source>
</evidence>
<dbReference type="eggNOG" id="COG2912">
    <property type="taxonomic scope" value="Bacteria"/>
</dbReference>
<dbReference type="Proteomes" id="UP000006201">
    <property type="component" value="Unassembled WGS sequence"/>
</dbReference>
<comment type="caution">
    <text evidence="3">The sequence shown here is derived from an EMBL/GenBank/DDBJ whole genome shotgun (WGS) entry which is preliminary data.</text>
</comment>
<proteinExistence type="inferred from homology"/>
<organism evidence="3 4">
    <name type="scientific">Pseudoalteromonas tunicata D2</name>
    <dbReference type="NCBI Taxonomy" id="87626"/>
    <lineage>
        <taxon>Bacteria</taxon>
        <taxon>Pseudomonadati</taxon>
        <taxon>Pseudomonadota</taxon>
        <taxon>Gammaproteobacteria</taxon>
        <taxon>Alteromonadales</taxon>
        <taxon>Pseudoalteromonadaceae</taxon>
        <taxon>Pseudoalteromonas</taxon>
    </lineage>
</organism>
<name>A4CFL1_9GAMM</name>
<dbReference type="OrthoDB" id="232498at2"/>
<dbReference type="AlphaFoldDB" id="A4CFL1"/>
<accession>A4CFL1</accession>
<comment type="similarity">
    <text evidence="1">Belongs to the UPF0162 family.</text>
</comment>
<protein>
    <recommendedName>
        <fullName evidence="2">Protein SirB1 N-terminal domain-containing protein</fullName>
    </recommendedName>
</protein>
<gene>
    <name evidence="3" type="ORF">PTD2_04606</name>
</gene>
<reference evidence="3 4" key="1">
    <citation type="submission" date="2006-02" db="EMBL/GenBank/DDBJ databases">
        <authorList>
            <person name="Moran M.A."/>
            <person name="Kjelleberg S."/>
            <person name="Egan S."/>
            <person name="Saunders N."/>
            <person name="Thomas T."/>
            <person name="Ferriera S."/>
            <person name="Johnson J."/>
            <person name="Kravitz S."/>
            <person name="Halpern A."/>
            <person name="Remington K."/>
            <person name="Beeson K."/>
            <person name="Tran B."/>
            <person name="Rogers Y.-H."/>
            <person name="Friedman R."/>
            <person name="Venter J.C."/>
        </authorList>
    </citation>
    <scope>NUCLEOTIDE SEQUENCE [LARGE SCALE GENOMIC DNA]</scope>
    <source>
        <strain evidence="3 4">D2</strain>
    </source>
</reference>
<dbReference type="STRING" id="87626.PTD2_04606"/>
<sequence>MSDIWFDDQEVEHLTPIYSCLKAQKEWQADFDIRPSLDVLDTLVAQAKLEADKFATFDESLNAIIDLFYGDWAFSGTNQSIAESKLNTISYALAYRTGSSFAMAMILDYVLNENEICSEIVVEYGELTVHVRCSEMEGYFIDPVSGHQSWYIKTENGSEEDNSDHYQLIPAEDLIKLFIGHQKWAFISEKRYIDALRCVEMLMEMIGDDPYERRDRGYLLKQLDCHNIARHDFEFFINECPDDPAIELIQYQLDEMDYQHHTFH</sequence>
<feature type="domain" description="Protein SirB1 N-terminal" evidence="2">
    <location>
        <begin position="39"/>
        <end position="147"/>
    </location>
</feature>